<reference evidence="1" key="1">
    <citation type="submission" date="2021-06" db="EMBL/GenBank/DDBJ databases">
        <authorList>
            <person name="Kallberg Y."/>
            <person name="Tangrot J."/>
            <person name="Rosling A."/>
        </authorList>
    </citation>
    <scope>NUCLEOTIDE SEQUENCE</scope>
    <source>
        <strain evidence="1">CL551</strain>
    </source>
</reference>
<evidence type="ECO:0000313" key="2">
    <source>
        <dbReference type="Proteomes" id="UP000789342"/>
    </source>
</evidence>
<protein>
    <submittedName>
        <fullName evidence="1">13507_t:CDS:1</fullName>
    </submittedName>
</protein>
<dbReference type="EMBL" id="CAJVPV010009950">
    <property type="protein sequence ID" value="CAG8646596.1"/>
    <property type="molecule type" value="Genomic_DNA"/>
</dbReference>
<proteinExistence type="predicted"/>
<evidence type="ECO:0000313" key="1">
    <source>
        <dbReference type="EMBL" id="CAG8646596.1"/>
    </source>
</evidence>
<name>A0A9N9DRW5_9GLOM</name>
<dbReference type="AlphaFoldDB" id="A0A9N9DRW5"/>
<comment type="caution">
    <text evidence="1">The sequence shown here is derived from an EMBL/GenBank/DDBJ whole genome shotgun (WGS) entry which is preliminary data.</text>
</comment>
<dbReference type="Proteomes" id="UP000789342">
    <property type="component" value="Unassembled WGS sequence"/>
</dbReference>
<gene>
    <name evidence="1" type="ORF">AMORRO_LOCUS9760</name>
</gene>
<sequence>MSTVLKKKQKNIADLSKTIKNLGYDIRKVQDGVARSSNTRSSTSKTPQNYTSTIFELWEEIDALFDEKKHFEKWSVAKLYPRNFRKKTTKNLKEETLDILKLRVLKQNEGIDTELESEEKEKINHNS</sequence>
<keyword evidence="2" id="KW-1185">Reference proteome</keyword>
<organism evidence="1 2">
    <name type="scientific">Acaulospora morrowiae</name>
    <dbReference type="NCBI Taxonomy" id="94023"/>
    <lineage>
        <taxon>Eukaryota</taxon>
        <taxon>Fungi</taxon>
        <taxon>Fungi incertae sedis</taxon>
        <taxon>Mucoromycota</taxon>
        <taxon>Glomeromycotina</taxon>
        <taxon>Glomeromycetes</taxon>
        <taxon>Diversisporales</taxon>
        <taxon>Acaulosporaceae</taxon>
        <taxon>Acaulospora</taxon>
    </lineage>
</organism>
<accession>A0A9N9DRW5</accession>
<dbReference type="OrthoDB" id="2414567at2759"/>